<feature type="non-terminal residue" evidence="1">
    <location>
        <position position="1"/>
    </location>
</feature>
<reference evidence="1" key="1">
    <citation type="submission" date="2024-09" db="EMBL/GenBank/DDBJ databases">
        <title>Black Yeasts Isolated from many extreme environments.</title>
        <authorList>
            <person name="Coleine C."/>
            <person name="Stajich J.E."/>
            <person name="Selbmann L."/>
        </authorList>
    </citation>
    <scope>NUCLEOTIDE SEQUENCE</scope>
    <source>
        <strain evidence="1">CCFEE 5737</strain>
    </source>
</reference>
<dbReference type="EMBL" id="JAWDJW010001131">
    <property type="protein sequence ID" value="KAK3079464.1"/>
    <property type="molecule type" value="Genomic_DNA"/>
</dbReference>
<gene>
    <name evidence="1" type="ORF">LTS18_004799</name>
</gene>
<sequence length="134" mass="15242">INLEWLKRVFELNLRITLPFFGTIDIKAWMELRPGMLDWILLDLAFIAHQYRAHNTVTDSILIVTFSQALYVFAALYMESAILTTIDIINDSFGFMLAFGDLAWLPFIYSLQARYLGIHPVVLGPLGCLGVFAV</sequence>
<protein>
    <submittedName>
        <fullName evidence="1">Uncharacterized protein</fullName>
    </submittedName>
</protein>
<proteinExistence type="predicted"/>
<organism evidence="1 2">
    <name type="scientific">Coniosporium uncinatum</name>
    <dbReference type="NCBI Taxonomy" id="93489"/>
    <lineage>
        <taxon>Eukaryota</taxon>
        <taxon>Fungi</taxon>
        <taxon>Dikarya</taxon>
        <taxon>Ascomycota</taxon>
        <taxon>Pezizomycotina</taxon>
        <taxon>Dothideomycetes</taxon>
        <taxon>Dothideomycetes incertae sedis</taxon>
        <taxon>Coniosporium</taxon>
    </lineage>
</organism>
<dbReference type="Proteomes" id="UP001186974">
    <property type="component" value="Unassembled WGS sequence"/>
</dbReference>
<accession>A0ACC3DS69</accession>
<keyword evidence="2" id="KW-1185">Reference proteome</keyword>
<comment type="caution">
    <text evidence="1">The sequence shown here is derived from an EMBL/GenBank/DDBJ whole genome shotgun (WGS) entry which is preliminary data.</text>
</comment>
<evidence type="ECO:0000313" key="2">
    <source>
        <dbReference type="Proteomes" id="UP001186974"/>
    </source>
</evidence>
<name>A0ACC3DS69_9PEZI</name>
<evidence type="ECO:0000313" key="1">
    <source>
        <dbReference type="EMBL" id="KAK3079464.1"/>
    </source>
</evidence>